<sequence length="80" mass="8403">MATILLAFGLMLIIVTIMAVGVILSNKPIKGSCGGLSALGMKESCMVCGGDETQWRKEVEIIGKADLAYDVMGESPNKPS</sequence>
<reference evidence="1 2" key="1">
    <citation type="submission" date="2016-11" db="EMBL/GenBank/DDBJ databases">
        <title>Trade-off between light-utilization and light-protection in marine flavobacteria.</title>
        <authorList>
            <person name="Kumagai Y."/>
        </authorList>
    </citation>
    <scope>NUCLEOTIDE SEQUENCE [LARGE SCALE GENOMIC DNA]</scope>
    <source>
        <strain evidence="1 2">NBRC 107125</strain>
    </source>
</reference>
<dbReference type="KEGG" id="osg:BST96_16610"/>
<dbReference type="STRING" id="716816.BST96_16610"/>
<name>A0A1X9NEV5_9GAMM</name>
<dbReference type="PANTHER" id="PTHR40691:SF3">
    <property type="entry name" value="(NA+)-NQR MATURATION NQRM"/>
    <property type="match status" value="1"/>
</dbReference>
<gene>
    <name evidence="1" type="ORF">BST96_16610</name>
</gene>
<keyword evidence="2" id="KW-1185">Reference proteome</keyword>
<dbReference type="RefSeq" id="WP_085759767.1">
    <property type="nucleotide sequence ID" value="NZ_CP019343.1"/>
</dbReference>
<dbReference type="PANTHER" id="PTHR40691">
    <property type="entry name" value="(NA+)-NQR MATURATION NQRM"/>
    <property type="match status" value="1"/>
</dbReference>
<protein>
    <recommendedName>
        <fullName evidence="3">ApbE family protein</fullName>
    </recommendedName>
</protein>
<organism evidence="1 2">
    <name type="scientific">Oceanicoccus sagamiensis</name>
    <dbReference type="NCBI Taxonomy" id="716816"/>
    <lineage>
        <taxon>Bacteria</taxon>
        <taxon>Pseudomonadati</taxon>
        <taxon>Pseudomonadota</taxon>
        <taxon>Gammaproteobacteria</taxon>
        <taxon>Cellvibrionales</taxon>
        <taxon>Spongiibacteraceae</taxon>
        <taxon>Oceanicoccus</taxon>
    </lineage>
</organism>
<evidence type="ECO:0008006" key="3">
    <source>
        <dbReference type="Google" id="ProtNLM"/>
    </source>
</evidence>
<evidence type="ECO:0000313" key="2">
    <source>
        <dbReference type="Proteomes" id="UP000193450"/>
    </source>
</evidence>
<proteinExistence type="predicted"/>
<dbReference type="AlphaFoldDB" id="A0A1X9NEV5"/>
<dbReference type="OrthoDB" id="5296227at2"/>
<accession>A0A1X9NEV5</accession>
<dbReference type="InterPro" id="IPR007495">
    <property type="entry name" value="NqrM"/>
</dbReference>
<evidence type="ECO:0000313" key="1">
    <source>
        <dbReference type="EMBL" id="ARN75584.1"/>
    </source>
</evidence>
<dbReference type="EMBL" id="CP019343">
    <property type="protein sequence ID" value="ARN75584.1"/>
    <property type="molecule type" value="Genomic_DNA"/>
</dbReference>
<dbReference type="Proteomes" id="UP000193450">
    <property type="component" value="Chromosome"/>
</dbReference>
<dbReference type="Pfam" id="PF04400">
    <property type="entry name" value="NqrM"/>
    <property type="match status" value="1"/>
</dbReference>